<proteinExistence type="predicted"/>
<feature type="compositionally biased region" description="Pro residues" evidence="1">
    <location>
        <begin position="1"/>
        <end position="20"/>
    </location>
</feature>
<gene>
    <name evidence="2" type="ORF">HNQ01_002173</name>
</gene>
<organism evidence="2 3">
    <name type="scientific">Sphaerotilus uruguayifluvii</name>
    <dbReference type="NCBI Taxonomy" id="2735897"/>
    <lineage>
        <taxon>Bacteria</taxon>
        <taxon>Pseudomonadati</taxon>
        <taxon>Pseudomonadota</taxon>
        <taxon>Betaproteobacteria</taxon>
        <taxon>Burkholderiales</taxon>
        <taxon>Sphaerotilaceae</taxon>
        <taxon>Sphaerotilus</taxon>
    </lineage>
</organism>
<name>A0ABX2G2A1_9BURK</name>
<accession>A0ABX2G2A1</accession>
<comment type="caution">
    <text evidence="2">The sequence shown here is derived from an EMBL/GenBank/DDBJ whole genome shotgun (WGS) entry which is preliminary data.</text>
</comment>
<protein>
    <submittedName>
        <fullName evidence="2">Uncharacterized protein</fullName>
    </submittedName>
</protein>
<dbReference type="EMBL" id="JABSNM010000008">
    <property type="protein sequence ID" value="NRT56430.1"/>
    <property type="molecule type" value="Genomic_DNA"/>
</dbReference>
<evidence type="ECO:0000313" key="3">
    <source>
        <dbReference type="Proteomes" id="UP001516061"/>
    </source>
</evidence>
<dbReference type="Proteomes" id="UP001516061">
    <property type="component" value="Unassembled WGS sequence"/>
</dbReference>
<reference evidence="2 3" key="1">
    <citation type="submission" date="2020-05" db="EMBL/GenBank/DDBJ databases">
        <title>Genomic Encyclopedia of Type Strains, Phase IV (KMG-V): Genome sequencing to study the core and pangenomes of soil and plant-associated prokaryotes.</title>
        <authorList>
            <person name="Whitman W."/>
        </authorList>
    </citation>
    <scope>NUCLEOTIDE SEQUENCE [LARGE SCALE GENOMIC DNA]</scope>
    <source>
        <strain evidence="2 3">C29</strain>
    </source>
</reference>
<evidence type="ECO:0000313" key="2">
    <source>
        <dbReference type="EMBL" id="NRT56430.1"/>
    </source>
</evidence>
<sequence>MPETLPPAAEPPMTSSPPAPAAAAAAPKRLLMRHPASGRECHAPIGYAWPVLLFGPLAMARRRDWSGALVCLVLPLAGQILMAPRANRRHLRRLIAQGYRAVSTAPGRVSHAEWLLGMQIPRYSSRRSPPGTVS</sequence>
<evidence type="ECO:0000256" key="1">
    <source>
        <dbReference type="SAM" id="MobiDB-lite"/>
    </source>
</evidence>
<feature type="region of interest" description="Disordered" evidence="1">
    <location>
        <begin position="1"/>
        <end position="22"/>
    </location>
</feature>
<dbReference type="RefSeq" id="WP_173805446.1">
    <property type="nucleotide sequence ID" value="NZ_JABSNM010000008.1"/>
</dbReference>
<keyword evidence="3" id="KW-1185">Reference proteome</keyword>